<organism evidence="1 2">
    <name type="scientific">Mytilus edulis</name>
    <name type="common">Blue mussel</name>
    <dbReference type="NCBI Taxonomy" id="6550"/>
    <lineage>
        <taxon>Eukaryota</taxon>
        <taxon>Metazoa</taxon>
        <taxon>Spiralia</taxon>
        <taxon>Lophotrochozoa</taxon>
        <taxon>Mollusca</taxon>
        <taxon>Bivalvia</taxon>
        <taxon>Autobranchia</taxon>
        <taxon>Pteriomorphia</taxon>
        <taxon>Mytilida</taxon>
        <taxon>Mytiloidea</taxon>
        <taxon>Mytilidae</taxon>
        <taxon>Mytilinae</taxon>
        <taxon>Mytilus</taxon>
    </lineage>
</organism>
<keyword evidence="2" id="KW-1185">Reference proteome</keyword>
<name>A0A8S3RG02_MYTED</name>
<accession>A0A8S3RG02</accession>
<reference evidence="1" key="1">
    <citation type="submission" date="2021-03" db="EMBL/GenBank/DDBJ databases">
        <authorList>
            <person name="Bekaert M."/>
        </authorList>
    </citation>
    <scope>NUCLEOTIDE SEQUENCE</scope>
</reference>
<protein>
    <submittedName>
        <fullName evidence="1">Uncharacterized protein</fullName>
    </submittedName>
</protein>
<dbReference type="Proteomes" id="UP000683360">
    <property type="component" value="Unassembled WGS sequence"/>
</dbReference>
<evidence type="ECO:0000313" key="1">
    <source>
        <dbReference type="EMBL" id="CAG2208306.1"/>
    </source>
</evidence>
<proteinExistence type="predicted"/>
<dbReference type="EMBL" id="CAJPWZ010001104">
    <property type="protein sequence ID" value="CAG2208306.1"/>
    <property type="molecule type" value="Genomic_DNA"/>
</dbReference>
<sequence>MSCELYNFSVHYVSKPSVNCLHIEEPENFTNKSNPLKEKCKLGSPFVIEHCRSDESHHDCRKCNGQILPNICFVTLANNATTMHQGKRNVHGANSIVHVCIMESVHVTKQLQTFDANVQKDGSKLKCTISKKEDKSIPNCSSNVTTIPISTMDHRNRQTLVAEVVF</sequence>
<evidence type="ECO:0000313" key="2">
    <source>
        <dbReference type="Proteomes" id="UP000683360"/>
    </source>
</evidence>
<dbReference type="AlphaFoldDB" id="A0A8S3RG02"/>
<comment type="caution">
    <text evidence="1">The sequence shown here is derived from an EMBL/GenBank/DDBJ whole genome shotgun (WGS) entry which is preliminary data.</text>
</comment>
<gene>
    <name evidence="1" type="ORF">MEDL_22358</name>
</gene>